<dbReference type="Ensembl" id="ENSSPUT00000018010.1">
    <property type="protein sequence ID" value="ENSSPUP00000016908.1"/>
    <property type="gene ID" value="ENSSPUG00000013080.1"/>
</dbReference>
<reference evidence="2" key="2">
    <citation type="submission" date="2025-09" db="UniProtKB">
        <authorList>
            <consortium name="Ensembl"/>
        </authorList>
    </citation>
    <scope>IDENTIFICATION</scope>
</reference>
<proteinExistence type="predicted"/>
<dbReference type="InterPro" id="IPR026180">
    <property type="entry name" value="NSL1"/>
</dbReference>
<feature type="compositionally biased region" description="Basic and acidic residues" evidence="1">
    <location>
        <begin position="421"/>
        <end position="433"/>
    </location>
</feature>
<dbReference type="GO" id="GO:0044545">
    <property type="term" value="C:NSL complex"/>
    <property type="evidence" value="ECO:0007669"/>
    <property type="project" value="TreeGrafter"/>
</dbReference>
<accession>A0A8D0H599</accession>
<name>A0A8D0H599_SPHPU</name>
<sequence>MAAMAPALTDAAAEAHHIQFKLAPPSSTLSPGSAENNSNANNILISANGTKRKAIAAEDPSLDFRNNSTKEELGKLQPLVASYLCSDVTSVPSKEPLKLQGVFNKQTVLKSHSLLSQSFLKTSDLLGRQPVLEFSLENLKTMSTSGLPQAPVNGLAKKLAKSTNSDHENSTSVNGGKRAPPSAIFQGVVSNTAGVSDTEYLKAGLTNFTLPHRSLDAEHTIPFSNNGTANKSSPNSTDQQQELEGGNGEARLSSMVTHSDVGGTKPEEQKSSLPASFVTTLDSDMRTRVLLRRQADIENRARRLQKRLQVVQAKQVERHIQQQLGGFLEKTLSKLPNLDSLRHRSQLMLTRKAEAALRKAASETHASEGLSSFLKSDSISEELERFTASGLANLRSCERAFDSDATDSSSGGESDIEEEELTKADPEQHHVPL</sequence>
<evidence type="ECO:0000313" key="3">
    <source>
        <dbReference type="Proteomes" id="UP000694392"/>
    </source>
</evidence>
<dbReference type="PANTHER" id="PTHR22443">
    <property type="entry name" value="NON-SPECIFIC LETHAL 1, ISOFORM M"/>
    <property type="match status" value="1"/>
</dbReference>
<organism evidence="2 3">
    <name type="scientific">Sphenodon punctatus</name>
    <name type="common">Tuatara</name>
    <name type="synonym">Hatteria punctata</name>
    <dbReference type="NCBI Taxonomy" id="8508"/>
    <lineage>
        <taxon>Eukaryota</taxon>
        <taxon>Metazoa</taxon>
        <taxon>Chordata</taxon>
        <taxon>Craniata</taxon>
        <taxon>Vertebrata</taxon>
        <taxon>Euteleostomi</taxon>
        <taxon>Lepidosauria</taxon>
        <taxon>Sphenodontia</taxon>
        <taxon>Sphenodontidae</taxon>
        <taxon>Sphenodon</taxon>
    </lineage>
</organism>
<dbReference type="PANTHER" id="PTHR22443:SF14">
    <property type="entry name" value="KAT8 REGULATORY NSL COMPLEX SUBUNIT 1"/>
    <property type="match status" value="1"/>
</dbReference>
<dbReference type="GeneTree" id="ENSGT00530000063688"/>
<evidence type="ECO:0008006" key="4">
    <source>
        <dbReference type="Google" id="ProtNLM"/>
    </source>
</evidence>
<keyword evidence="3" id="KW-1185">Reference proteome</keyword>
<dbReference type="GO" id="GO:0035035">
    <property type="term" value="F:histone acetyltransferase binding"/>
    <property type="evidence" value="ECO:0007669"/>
    <property type="project" value="TreeGrafter"/>
</dbReference>
<feature type="region of interest" description="Disordered" evidence="1">
    <location>
        <begin position="157"/>
        <end position="183"/>
    </location>
</feature>
<feature type="compositionally biased region" description="Polar residues" evidence="1">
    <location>
        <begin position="222"/>
        <end position="242"/>
    </location>
</feature>
<evidence type="ECO:0000256" key="1">
    <source>
        <dbReference type="SAM" id="MobiDB-lite"/>
    </source>
</evidence>
<dbReference type="OMA" id="CERAFDS"/>
<dbReference type="Proteomes" id="UP000694392">
    <property type="component" value="Unplaced"/>
</dbReference>
<feature type="region of interest" description="Disordered" evidence="1">
    <location>
        <begin position="219"/>
        <end position="249"/>
    </location>
</feature>
<protein>
    <recommendedName>
        <fullName evidence="4">KAT8 regulatory NSL complex subunit 1</fullName>
    </recommendedName>
</protein>
<evidence type="ECO:0000313" key="2">
    <source>
        <dbReference type="Ensembl" id="ENSSPUP00000016908.1"/>
    </source>
</evidence>
<feature type="region of interest" description="Disordered" evidence="1">
    <location>
        <begin position="401"/>
        <end position="433"/>
    </location>
</feature>
<dbReference type="AlphaFoldDB" id="A0A8D0H599"/>
<reference evidence="2" key="1">
    <citation type="submission" date="2025-08" db="UniProtKB">
        <authorList>
            <consortium name="Ensembl"/>
        </authorList>
    </citation>
    <scope>IDENTIFICATION</scope>
</reference>